<feature type="non-terminal residue" evidence="1">
    <location>
        <position position="1"/>
    </location>
</feature>
<protein>
    <submittedName>
        <fullName evidence="1">Uncharacterized protein</fullName>
    </submittedName>
</protein>
<accession>A0A383F015</accession>
<name>A0A383F015_9ZZZZ</name>
<evidence type="ECO:0000313" key="1">
    <source>
        <dbReference type="EMBL" id="SVE62487.1"/>
    </source>
</evidence>
<dbReference type="EMBL" id="UINC01230380">
    <property type="protein sequence ID" value="SVE62487.1"/>
    <property type="molecule type" value="Genomic_DNA"/>
</dbReference>
<sequence length="48" mass="5370">FLQVKQDKLFDAYGRETVCALIQRQPAVRICSGSDSGLLFLLKAPYLP</sequence>
<reference evidence="1" key="1">
    <citation type="submission" date="2018-05" db="EMBL/GenBank/DDBJ databases">
        <authorList>
            <person name="Lanie J.A."/>
            <person name="Ng W.-L."/>
            <person name="Kazmierczak K.M."/>
            <person name="Andrzejewski T.M."/>
            <person name="Davidsen T.M."/>
            <person name="Wayne K.J."/>
            <person name="Tettelin H."/>
            <person name="Glass J.I."/>
            <person name="Rusch D."/>
            <person name="Podicherti R."/>
            <person name="Tsui H.-C.T."/>
            <person name="Winkler M.E."/>
        </authorList>
    </citation>
    <scope>NUCLEOTIDE SEQUENCE</scope>
</reference>
<proteinExistence type="predicted"/>
<dbReference type="AlphaFoldDB" id="A0A383F015"/>
<organism evidence="1">
    <name type="scientific">marine metagenome</name>
    <dbReference type="NCBI Taxonomy" id="408172"/>
    <lineage>
        <taxon>unclassified sequences</taxon>
        <taxon>metagenomes</taxon>
        <taxon>ecological metagenomes</taxon>
    </lineage>
</organism>
<gene>
    <name evidence="1" type="ORF">METZ01_LOCUS515341</name>
</gene>